<dbReference type="InParanoid" id="A0A316V9D1"/>
<keyword evidence="9" id="KW-0809">Transit peptide</keyword>
<evidence type="ECO:0000256" key="7">
    <source>
        <dbReference type="ARBA" id="ARBA00022692"/>
    </source>
</evidence>
<comment type="function">
    <text evidence="1">Accessory subunit of the mitochondrial membrane respiratory chain NADH dehydrogenase (Complex I), that is believed not to be involved in catalysis. Complex I functions in the transfer of electrons from NADH to the respiratory chain. The immediate electron acceptor for the enzyme is believed to be ubiquinone.</text>
</comment>
<keyword evidence="19" id="KW-1185">Reference proteome</keyword>
<name>A0A316V9D1_9BASI</name>
<evidence type="ECO:0000256" key="12">
    <source>
        <dbReference type="ARBA" id="ARBA00023128"/>
    </source>
</evidence>
<evidence type="ECO:0000256" key="14">
    <source>
        <dbReference type="ARBA" id="ARBA00030753"/>
    </source>
</evidence>
<proteinExistence type="inferred from homology"/>
<feature type="transmembrane region" description="Helical" evidence="17">
    <location>
        <begin position="95"/>
        <end position="113"/>
    </location>
</feature>
<keyword evidence="11 17" id="KW-1133">Transmembrane helix</keyword>
<keyword evidence="6" id="KW-0679">Respiratory chain</keyword>
<keyword evidence="12" id="KW-0496">Mitochondrion</keyword>
<keyword evidence="8" id="KW-0999">Mitochondrion inner membrane</keyword>
<dbReference type="EMBL" id="KZ819604">
    <property type="protein sequence ID" value="PWN33648.1"/>
    <property type="molecule type" value="Genomic_DNA"/>
</dbReference>
<keyword evidence="13 17" id="KW-0472">Membrane</keyword>
<evidence type="ECO:0000256" key="1">
    <source>
        <dbReference type="ARBA" id="ARBA00003195"/>
    </source>
</evidence>
<protein>
    <recommendedName>
        <fullName evidence="4">NADH dehydrogenase [ubiquinone] 1 beta subcomplex subunit 11, mitochondrial</fullName>
    </recommendedName>
    <alternativeName>
        <fullName evidence="15">Complex I-ESSS</fullName>
    </alternativeName>
    <alternativeName>
        <fullName evidence="14">NADH-ubiquinone oxidoreductase ESSS subunit</fullName>
    </alternativeName>
</protein>
<dbReference type="RefSeq" id="XP_025353950.1">
    <property type="nucleotide sequence ID" value="XM_025500479.1"/>
</dbReference>
<sequence>MKAECVALAIQEVLMVVIASQSRSLHNIKLTEMVTRIAASRLANGTLRQPALRQSLIVKRNASGGGGYNEPTGYLFAEKPTPPGQKRQKGDWENIWYFGMFGGLALGAVLYIYKPKEDIGSWAEKEARKRLDERGEWRYKPAASN</sequence>
<keyword evidence="5" id="KW-0813">Transport</keyword>
<evidence type="ECO:0000256" key="8">
    <source>
        <dbReference type="ARBA" id="ARBA00022792"/>
    </source>
</evidence>
<dbReference type="STRING" id="1280837.A0A316V9D1"/>
<evidence type="ECO:0000313" key="19">
    <source>
        <dbReference type="Proteomes" id="UP000245771"/>
    </source>
</evidence>
<dbReference type="InterPro" id="IPR019329">
    <property type="entry name" value="NADH_UbQ_OxRdtase_ESSS_su"/>
</dbReference>
<evidence type="ECO:0000256" key="11">
    <source>
        <dbReference type="ARBA" id="ARBA00022989"/>
    </source>
</evidence>
<evidence type="ECO:0000256" key="10">
    <source>
        <dbReference type="ARBA" id="ARBA00022982"/>
    </source>
</evidence>
<evidence type="ECO:0000256" key="16">
    <source>
        <dbReference type="ARBA" id="ARBA00046528"/>
    </source>
</evidence>
<comment type="subunit">
    <text evidence="16">Complex I is composed of 45 different subunits. Interacts with BCAP31.</text>
</comment>
<evidence type="ECO:0000256" key="15">
    <source>
        <dbReference type="ARBA" id="ARBA00031387"/>
    </source>
</evidence>
<dbReference type="AlphaFoldDB" id="A0A316V9D1"/>
<evidence type="ECO:0000256" key="5">
    <source>
        <dbReference type="ARBA" id="ARBA00022448"/>
    </source>
</evidence>
<evidence type="ECO:0000256" key="3">
    <source>
        <dbReference type="ARBA" id="ARBA00008915"/>
    </source>
</evidence>
<comment type="similarity">
    <text evidence="3">Belongs to the complex I NDUFB11 subunit family.</text>
</comment>
<comment type="subcellular location">
    <subcellularLocation>
        <location evidence="2">Mitochondrion inner membrane</location>
        <topology evidence="2">Single-pass membrane protein</topology>
    </subcellularLocation>
</comment>
<dbReference type="Pfam" id="PF10183">
    <property type="entry name" value="ESSS"/>
    <property type="match status" value="1"/>
</dbReference>
<organism evidence="18 19">
    <name type="scientific">Meira miltonrushii</name>
    <dbReference type="NCBI Taxonomy" id="1280837"/>
    <lineage>
        <taxon>Eukaryota</taxon>
        <taxon>Fungi</taxon>
        <taxon>Dikarya</taxon>
        <taxon>Basidiomycota</taxon>
        <taxon>Ustilaginomycotina</taxon>
        <taxon>Exobasidiomycetes</taxon>
        <taxon>Exobasidiales</taxon>
        <taxon>Brachybasidiaceae</taxon>
        <taxon>Meira</taxon>
    </lineage>
</organism>
<keyword evidence="10" id="KW-0249">Electron transport</keyword>
<keyword evidence="7 17" id="KW-0812">Transmembrane</keyword>
<dbReference type="OrthoDB" id="2147978at2759"/>
<dbReference type="PANTHER" id="PTHR40637">
    <property type="entry name" value="ESSS SUBUNIT OF NADH:UBIQUINONE OXIDOREDUCTASE (COMPLEX I) PROTEIN"/>
    <property type="match status" value="1"/>
</dbReference>
<evidence type="ECO:0000256" key="13">
    <source>
        <dbReference type="ARBA" id="ARBA00023136"/>
    </source>
</evidence>
<evidence type="ECO:0000256" key="6">
    <source>
        <dbReference type="ARBA" id="ARBA00022660"/>
    </source>
</evidence>
<evidence type="ECO:0000256" key="2">
    <source>
        <dbReference type="ARBA" id="ARBA00004434"/>
    </source>
</evidence>
<dbReference type="PANTHER" id="PTHR40637:SF1">
    <property type="entry name" value="ESSS SUBUNIT OF NADH:UBIQUINONE OXIDOREDUCTASE (COMPLEX I) PROTEIN"/>
    <property type="match status" value="1"/>
</dbReference>
<gene>
    <name evidence="18" type="ORF">FA14DRAFT_173421</name>
</gene>
<reference evidence="18 19" key="1">
    <citation type="journal article" date="2018" name="Mol. Biol. Evol.">
        <title>Broad Genomic Sampling Reveals a Smut Pathogenic Ancestry of the Fungal Clade Ustilaginomycotina.</title>
        <authorList>
            <person name="Kijpornyongpan T."/>
            <person name="Mondo S.J."/>
            <person name="Barry K."/>
            <person name="Sandor L."/>
            <person name="Lee J."/>
            <person name="Lipzen A."/>
            <person name="Pangilinan J."/>
            <person name="LaButti K."/>
            <person name="Hainaut M."/>
            <person name="Henrissat B."/>
            <person name="Grigoriev I.V."/>
            <person name="Spatafora J.W."/>
            <person name="Aime M.C."/>
        </authorList>
    </citation>
    <scope>NUCLEOTIDE SEQUENCE [LARGE SCALE GENOMIC DNA]</scope>
    <source>
        <strain evidence="18 19">MCA 3882</strain>
    </source>
</reference>
<dbReference type="GO" id="GO:0005743">
    <property type="term" value="C:mitochondrial inner membrane"/>
    <property type="evidence" value="ECO:0007669"/>
    <property type="project" value="UniProtKB-SubCell"/>
</dbReference>
<dbReference type="GeneID" id="37022260"/>
<evidence type="ECO:0000256" key="17">
    <source>
        <dbReference type="SAM" id="Phobius"/>
    </source>
</evidence>
<evidence type="ECO:0000313" key="18">
    <source>
        <dbReference type="EMBL" id="PWN33648.1"/>
    </source>
</evidence>
<accession>A0A316V9D1</accession>
<evidence type="ECO:0000256" key="9">
    <source>
        <dbReference type="ARBA" id="ARBA00022946"/>
    </source>
</evidence>
<dbReference type="Proteomes" id="UP000245771">
    <property type="component" value="Unassembled WGS sequence"/>
</dbReference>
<evidence type="ECO:0000256" key="4">
    <source>
        <dbReference type="ARBA" id="ARBA00018632"/>
    </source>
</evidence>